<dbReference type="GO" id="GO:0005737">
    <property type="term" value="C:cytoplasm"/>
    <property type="evidence" value="ECO:0007669"/>
    <property type="project" value="TreeGrafter"/>
</dbReference>
<organism evidence="7 8">
    <name type="scientific">Trichuris muris</name>
    <name type="common">Mouse whipworm</name>
    <dbReference type="NCBI Taxonomy" id="70415"/>
    <lineage>
        <taxon>Eukaryota</taxon>
        <taxon>Metazoa</taxon>
        <taxon>Ecdysozoa</taxon>
        <taxon>Nematoda</taxon>
        <taxon>Enoplea</taxon>
        <taxon>Dorylaimia</taxon>
        <taxon>Trichinellida</taxon>
        <taxon>Trichuridae</taxon>
        <taxon>Trichuris</taxon>
    </lineage>
</organism>
<feature type="domain" description="Fe2OG dioxygenase" evidence="6">
    <location>
        <begin position="168"/>
        <end position="285"/>
    </location>
</feature>
<evidence type="ECO:0000256" key="3">
    <source>
        <dbReference type="ARBA" id="ARBA00023002"/>
    </source>
</evidence>
<dbReference type="WBParaSite" id="TMUE_3000011566.1">
    <property type="protein sequence ID" value="TMUE_3000011566.1"/>
    <property type="gene ID" value="WBGene00291732"/>
</dbReference>
<evidence type="ECO:0000256" key="2">
    <source>
        <dbReference type="ARBA" id="ARBA00022964"/>
    </source>
</evidence>
<dbReference type="InterPro" id="IPR004574">
    <property type="entry name" value="Alkb"/>
</dbReference>
<dbReference type="InterPro" id="IPR027450">
    <property type="entry name" value="AlkB-like"/>
</dbReference>
<reference evidence="8" key="1">
    <citation type="submission" date="2019-12" db="UniProtKB">
        <authorList>
            <consortium name="WormBaseParasite"/>
        </authorList>
    </citation>
    <scope>IDENTIFICATION</scope>
</reference>
<comment type="cofactor">
    <cofactor evidence="5">
        <name>Fe(2+)</name>
        <dbReference type="ChEBI" id="CHEBI:29033"/>
    </cofactor>
    <text evidence="5">Binds 1 Fe(2+) ion per subunit.</text>
</comment>
<keyword evidence="4 5" id="KW-0408">Iron</keyword>
<accession>A0A5S6QVY5</accession>
<dbReference type="InterPro" id="IPR037151">
    <property type="entry name" value="AlkB-like_sf"/>
</dbReference>
<evidence type="ECO:0000256" key="1">
    <source>
        <dbReference type="ARBA" id="ARBA00022723"/>
    </source>
</evidence>
<evidence type="ECO:0000313" key="7">
    <source>
        <dbReference type="Proteomes" id="UP000046395"/>
    </source>
</evidence>
<sequence length="285" mass="31516">MPHEEDAFRLAFKHYKGLPAAEALAASKEPLQPKGDAFTSLSLHKDACLLSRGKLRDLGLHPDIETWLAFSVTSTPGLVLIRGAITIPGQYYWAKLCLVDFASLSHRSNLGDLPCDPLQPGSKLRWATYGYHHDWDTKVYSDDWSPVPTEMVDLGLAIGSTLGYPAYKAEASIVNYYLLNSTFCPHVDKSERNLAHPLISISIGQPCVFLVGGPTKQQEPTALALRSGDVLVMSGSSRLAYHAVPRVAQDPELTDIFTTTLNTYDPLIIDYLSRHRINLNLRQVD</sequence>
<dbReference type="GO" id="GO:0035515">
    <property type="term" value="F:oxidative RNA demethylase activity"/>
    <property type="evidence" value="ECO:0007669"/>
    <property type="project" value="TreeGrafter"/>
</dbReference>
<feature type="binding site" evidence="5">
    <location>
        <position position="242"/>
    </location>
    <ligand>
        <name>Fe cation</name>
        <dbReference type="ChEBI" id="CHEBI:24875"/>
        <note>catalytic</note>
    </ligand>
</feature>
<dbReference type="AlphaFoldDB" id="A0A5S6QVY5"/>
<dbReference type="SUPFAM" id="SSF51197">
    <property type="entry name" value="Clavaminate synthase-like"/>
    <property type="match status" value="1"/>
</dbReference>
<dbReference type="PANTHER" id="PTHR16557">
    <property type="entry name" value="ALKYLATED DNA REPAIR PROTEIN ALKB-RELATED"/>
    <property type="match status" value="1"/>
</dbReference>
<dbReference type="PANTHER" id="PTHR16557:SF2">
    <property type="entry name" value="NUCLEIC ACID DIOXYGENASE ALKBH1"/>
    <property type="match status" value="1"/>
</dbReference>
<dbReference type="GO" id="GO:0035513">
    <property type="term" value="P:oxidative RNA demethylation"/>
    <property type="evidence" value="ECO:0007669"/>
    <property type="project" value="TreeGrafter"/>
</dbReference>
<feature type="binding site" evidence="5">
    <location>
        <position position="188"/>
    </location>
    <ligand>
        <name>Fe cation</name>
        <dbReference type="ChEBI" id="CHEBI:24875"/>
        <note>catalytic</note>
    </ligand>
</feature>
<proteinExistence type="predicted"/>
<keyword evidence="3" id="KW-0560">Oxidoreductase</keyword>
<evidence type="ECO:0000259" key="6">
    <source>
        <dbReference type="PROSITE" id="PS51471"/>
    </source>
</evidence>
<evidence type="ECO:0000313" key="8">
    <source>
        <dbReference type="WBParaSite" id="TMUE_3000011566.1"/>
    </source>
</evidence>
<dbReference type="InterPro" id="IPR005123">
    <property type="entry name" value="Oxoglu/Fe-dep_dioxygenase_dom"/>
</dbReference>
<dbReference type="GO" id="GO:0008198">
    <property type="term" value="F:ferrous iron binding"/>
    <property type="evidence" value="ECO:0007669"/>
    <property type="project" value="TreeGrafter"/>
</dbReference>
<dbReference type="STRING" id="70415.A0A5S6QVY5"/>
<dbReference type="Gene3D" id="2.60.120.590">
    <property type="entry name" value="Alpha-ketoglutarate-dependent dioxygenase AlkB-like"/>
    <property type="match status" value="1"/>
</dbReference>
<feature type="binding site" evidence="5">
    <location>
        <position position="186"/>
    </location>
    <ligand>
        <name>Fe cation</name>
        <dbReference type="ChEBI" id="CHEBI:24875"/>
        <note>catalytic</note>
    </ligand>
</feature>
<protein>
    <submittedName>
        <fullName evidence="8">Fe2OG dioxygenase domain-containing protein</fullName>
    </submittedName>
</protein>
<keyword evidence="2" id="KW-0223">Dioxygenase</keyword>
<dbReference type="PROSITE" id="PS51471">
    <property type="entry name" value="FE2OG_OXY"/>
    <property type="match status" value="1"/>
</dbReference>
<dbReference type="Pfam" id="PF13532">
    <property type="entry name" value="2OG-FeII_Oxy_2"/>
    <property type="match status" value="1"/>
</dbReference>
<dbReference type="GO" id="GO:0035516">
    <property type="term" value="F:broad specificity oxidative DNA demethylase activity"/>
    <property type="evidence" value="ECO:0007669"/>
    <property type="project" value="TreeGrafter"/>
</dbReference>
<dbReference type="GO" id="GO:0005634">
    <property type="term" value="C:nucleus"/>
    <property type="evidence" value="ECO:0007669"/>
    <property type="project" value="TreeGrafter"/>
</dbReference>
<dbReference type="Proteomes" id="UP000046395">
    <property type="component" value="Unassembled WGS sequence"/>
</dbReference>
<keyword evidence="1 5" id="KW-0479">Metal-binding</keyword>
<name>A0A5S6QVY5_TRIMR</name>
<keyword evidence="7" id="KW-1185">Reference proteome</keyword>
<evidence type="ECO:0000256" key="4">
    <source>
        <dbReference type="ARBA" id="ARBA00023004"/>
    </source>
</evidence>
<evidence type="ECO:0000256" key="5">
    <source>
        <dbReference type="PIRSR" id="PIRSR604574-2"/>
    </source>
</evidence>